<feature type="compositionally biased region" description="Low complexity" evidence="1">
    <location>
        <begin position="560"/>
        <end position="580"/>
    </location>
</feature>
<dbReference type="InterPro" id="IPR051710">
    <property type="entry name" value="Phosphatase_SH3-domain"/>
</dbReference>
<evidence type="ECO:0000313" key="3">
    <source>
        <dbReference type="Proteomes" id="UP000750711"/>
    </source>
</evidence>
<evidence type="ECO:0000256" key="1">
    <source>
        <dbReference type="SAM" id="MobiDB-lite"/>
    </source>
</evidence>
<dbReference type="InterPro" id="IPR029033">
    <property type="entry name" value="His_PPase_superfam"/>
</dbReference>
<feature type="compositionally biased region" description="Polar residues" evidence="1">
    <location>
        <begin position="67"/>
        <end position="76"/>
    </location>
</feature>
<evidence type="ECO:0008006" key="4">
    <source>
        <dbReference type="Google" id="ProtNLM"/>
    </source>
</evidence>
<feature type="compositionally biased region" description="Basic residues" evidence="1">
    <location>
        <begin position="92"/>
        <end position="102"/>
    </location>
</feature>
<organism evidence="2 3">
    <name type="scientific">Trichoglossum hirsutum</name>
    <dbReference type="NCBI Taxonomy" id="265104"/>
    <lineage>
        <taxon>Eukaryota</taxon>
        <taxon>Fungi</taxon>
        <taxon>Dikarya</taxon>
        <taxon>Ascomycota</taxon>
        <taxon>Pezizomycotina</taxon>
        <taxon>Geoglossomycetes</taxon>
        <taxon>Geoglossales</taxon>
        <taxon>Geoglossaceae</taxon>
        <taxon>Trichoglossum</taxon>
    </lineage>
</organism>
<gene>
    <name evidence="2" type="ORF">GP486_006027</name>
</gene>
<dbReference type="Proteomes" id="UP000750711">
    <property type="component" value="Unassembled WGS sequence"/>
</dbReference>
<proteinExistence type="predicted"/>
<dbReference type="EMBL" id="JAGHQM010001257">
    <property type="protein sequence ID" value="KAH0556034.1"/>
    <property type="molecule type" value="Genomic_DNA"/>
</dbReference>
<dbReference type="SUPFAM" id="SSF53254">
    <property type="entry name" value="Phosphoglycerate mutase-like"/>
    <property type="match status" value="1"/>
</dbReference>
<comment type="caution">
    <text evidence="2">The sequence shown here is derived from an EMBL/GenBank/DDBJ whole genome shotgun (WGS) entry which is preliminary data.</text>
</comment>
<feature type="compositionally biased region" description="Polar residues" evidence="1">
    <location>
        <begin position="267"/>
        <end position="306"/>
    </location>
</feature>
<accession>A0A9P8L845</accession>
<sequence>MPDATGRPPAVVVIARHGARLDASDKQWHLTSPTPYDPPLTYGGWTQSRALGARIASVLHAREKSLAQGTANTNGAEASHDGVGGESESSKHGRTKRRKHKVVIHTSPFLRCVQTSIAISAGMAQQHGSHQPHPQPARSPHLHPQLSRSGPPVSPLLSATPEPNTEPSVRATKQTKSHKQRKFRKPTIRVDAVLGEWLSPDYFEMITPPPNSVKMVASAKAELLRPRDYSQLLSEARASRGTYGFPGGWGGLTVGTGSVPGDETFPSIPNSGQTPTGQDWPSSADNTNGGKSSPTQPKYTGYQSPPLTYAVSPSEPIPAGLVTHARDACAEVDYQWDSMREPQNWGDGGEYGEEWAAMHKRFRKGLDHLLSWYRDHDSPQSESRSACKNGSGEPGASQRGGGLEDDNTDIVVILVTHGAGCNALIGALTNQPVLLDVGMASLTIAFRKDIVNPPSPAEQMKPVSPIARSHGFFQDYDVKLIASTEHLRARSNSLVMSQIQSGSPTLSSYSPKFRNRHGTSGDSPVDSSFSIGESAIRSALPVGNGGARRNTTTFIPRIPSRAYSSSPGPRSGAGSSLGGLWSRPSISSETTDEESSDGGILLNFEDSKDLVRDGKEMKHEEEKRGRVDGAVGRHRTQPGLWEAGPPVMPGEERDRDRRRRWTTNES</sequence>
<dbReference type="PANTHER" id="PTHR16469:SF27">
    <property type="entry name" value="UBIQUITIN-ASSOCIATED AND SH3 DOMAIN-CONTAINING BA-RELATED"/>
    <property type="match status" value="1"/>
</dbReference>
<keyword evidence="3" id="KW-1185">Reference proteome</keyword>
<feature type="compositionally biased region" description="Polar residues" evidence="1">
    <location>
        <begin position="161"/>
        <end position="172"/>
    </location>
</feature>
<feature type="compositionally biased region" description="Basic residues" evidence="1">
    <location>
        <begin position="173"/>
        <end position="185"/>
    </location>
</feature>
<protein>
    <recommendedName>
        <fullName evidence="4">Phosphoglycerate mutase</fullName>
    </recommendedName>
</protein>
<feature type="region of interest" description="Disordered" evidence="1">
    <location>
        <begin position="377"/>
        <end position="403"/>
    </location>
</feature>
<feature type="compositionally biased region" description="Polar residues" evidence="1">
    <location>
        <begin position="518"/>
        <end position="531"/>
    </location>
</feature>
<reference evidence="2" key="1">
    <citation type="submission" date="2021-03" db="EMBL/GenBank/DDBJ databases">
        <title>Comparative genomics and phylogenomic investigation of the class Geoglossomycetes provide insights into ecological specialization and systematics.</title>
        <authorList>
            <person name="Melie T."/>
            <person name="Pirro S."/>
            <person name="Miller A.N."/>
            <person name="Quandt A."/>
        </authorList>
    </citation>
    <scope>NUCLEOTIDE SEQUENCE</scope>
    <source>
        <strain evidence="2">CAQ_001_2017</strain>
    </source>
</reference>
<feature type="region of interest" description="Disordered" evidence="1">
    <location>
        <begin position="254"/>
        <end position="313"/>
    </location>
</feature>
<feature type="region of interest" description="Disordered" evidence="1">
    <location>
        <begin position="67"/>
        <end position="102"/>
    </location>
</feature>
<name>A0A9P8L845_9PEZI</name>
<dbReference type="AlphaFoldDB" id="A0A9P8L845"/>
<feature type="compositionally biased region" description="Basic and acidic residues" evidence="1">
    <location>
        <begin position="605"/>
        <end position="627"/>
    </location>
</feature>
<dbReference type="Gene3D" id="3.40.50.1240">
    <property type="entry name" value="Phosphoglycerate mutase-like"/>
    <property type="match status" value="2"/>
</dbReference>
<feature type="compositionally biased region" description="Basic residues" evidence="1">
    <location>
        <begin position="656"/>
        <end position="666"/>
    </location>
</feature>
<feature type="compositionally biased region" description="Polar residues" evidence="1">
    <location>
        <begin position="501"/>
        <end position="510"/>
    </location>
</feature>
<feature type="region of interest" description="Disordered" evidence="1">
    <location>
        <begin position="122"/>
        <end position="185"/>
    </location>
</feature>
<feature type="region of interest" description="Disordered" evidence="1">
    <location>
        <begin position="501"/>
        <end position="666"/>
    </location>
</feature>
<dbReference type="PANTHER" id="PTHR16469">
    <property type="entry name" value="UBIQUITIN-ASSOCIATED AND SH3 DOMAIN-CONTAINING BA-RELATED"/>
    <property type="match status" value="1"/>
</dbReference>
<evidence type="ECO:0000313" key="2">
    <source>
        <dbReference type="EMBL" id="KAH0556034.1"/>
    </source>
</evidence>